<evidence type="ECO:0000256" key="7">
    <source>
        <dbReference type="ARBA" id="ARBA00019046"/>
    </source>
</evidence>
<evidence type="ECO:0000313" key="15">
    <source>
        <dbReference type="Proteomes" id="UP000053405"/>
    </source>
</evidence>
<dbReference type="EMBL" id="BANT01000018">
    <property type="protein sequence ID" value="GAC57393.1"/>
    <property type="molecule type" value="Genomic_DNA"/>
</dbReference>
<dbReference type="PANTHER" id="PTHR42923:SF3">
    <property type="entry name" value="PROTOPORPHYRINOGEN OXIDASE"/>
    <property type="match status" value="1"/>
</dbReference>
<dbReference type="SUPFAM" id="SSF54373">
    <property type="entry name" value="FAD-linked reductases, C-terminal domain"/>
    <property type="match status" value="1"/>
</dbReference>
<name>L7LBH4_9ACTN</name>
<dbReference type="InterPro" id="IPR036188">
    <property type="entry name" value="FAD/NAD-bd_sf"/>
</dbReference>
<sequence length="460" mass="46557">MTAPAGSPPRRVAVIGGGVSGLTAAYTLRKALGDDAVIVVYEAGDRPGGLLCTRRVGDTGLDLGAEAFIVRRPEALALVRELGLADQVVSPGPLRPAIWSDDRLHPLPSPAVMGIPRDAAALGGLLDPKDRVTIDGEADRPLDWTPGRPVSVGRLVRERFGDAVVARSVDPMLGGVYSARADDLGLAETVPALAAALDAGASSLTAAVGRLLSAPAGSGPVFGALRGGYRQLVDALVAASRAVIKVDSPVRALTEIGDGFGVEAGQDGEYDALIVAVPPWQATTVLATVAPESAALLGAVRPAGSAVVGAVLAPGTAVPEHSGILVASDAGMHSKAVTLSSQKWPHLAPDGPPVLRVSFGRLGEPVDVDDQTLMRRAVDDLAAYFGAVGLAAPAVQAATVQRWPQGLPHYGPGHLPAMARALEALPPRIGLAGAAFAGVGVPACIGSARAAVARIVPGDL</sequence>
<dbReference type="Gene3D" id="3.50.50.60">
    <property type="entry name" value="FAD/NAD(P)-binding domain"/>
    <property type="match status" value="1"/>
</dbReference>
<dbReference type="NCBIfam" id="TIGR00562">
    <property type="entry name" value="proto_IX_ox"/>
    <property type="match status" value="1"/>
</dbReference>
<comment type="similarity">
    <text evidence="5 12">Belongs to the protoporphyrinogen/coproporphyrinogen oxidase family. Coproporphyrinogen III oxidase subfamily.</text>
</comment>
<dbReference type="GO" id="GO:0004729">
    <property type="term" value="F:oxygen-dependent protoporphyrinogen oxidase activity"/>
    <property type="evidence" value="ECO:0007669"/>
    <property type="project" value="UniProtKB-UniRule"/>
</dbReference>
<comment type="subcellular location">
    <subcellularLocation>
        <location evidence="12">Cytoplasm</location>
    </subcellularLocation>
</comment>
<evidence type="ECO:0000256" key="6">
    <source>
        <dbReference type="ARBA" id="ARBA00012402"/>
    </source>
</evidence>
<evidence type="ECO:0000259" key="13">
    <source>
        <dbReference type="Pfam" id="PF01593"/>
    </source>
</evidence>
<reference evidence="14 15" key="1">
    <citation type="submission" date="2012-12" db="EMBL/GenBank/DDBJ databases">
        <title>Whole genome shotgun sequence of Gordonia hirsuta NBRC 16056.</title>
        <authorList>
            <person name="Isaki-Nakamura S."/>
            <person name="Hosoyama A."/>
            <person name="Tsuchikane K."/>
            <person name="Katsumata H."/>
            <person name="Baba S."/>
            <person name="Yamazaki S."/>
            <person name="Fujita N."/>
        </authorList>
    </citation>
    <scope>NUCLEOTIDE SEQUENCE [LARGE SCALE GENOMIC DNA]</scope>
    <source>
        <strain evidence="14 15">NBRC 16056</strain>
    </source>
</reference>
<evidence type="ECO:0000256" key="3">
    <source>
        <dbReference type="ARBA" id="ARBA00002185"/>
    </source>
</evidence>
<evidence type="ECO:0000256" key="1">
    <source>
        <dbReference type="ARBA" id="ARBA00001755"/>
    </source>
</evidence>
<evidence type="ECO:0000313" key="14">
    <source>
        <dbReference type="EMBL" id="GAC57393.1"/>
    </source>
</evidence>
<evidence type="ECO:0000256" key="11">
    <source>
        <dbReference type="ARBA" id="ARBA00023133"/>
    </source>
</evidence>
<dbReference type="Gene3D" id="3.90.660.20">
    <property type="entry name" value="Protoporphyrinogen oxidase, mitochondrial, domain 2"/>
    <property type="match status" value="1"/>
</dbReference>
<dbReference type="EC" id="1.3.3.15" evidence="6 12"/>
<dbReference type="RefSeq" id="WP_005939409.1">
    <property type="nucleotide sequence ID" value="NZ_ATVK01000048.1"/>
</dbReference>
<evidence type="ECO:0000256" key="10">
    <source>
        <dbReference type="ARBA" id="ARBA00023002"/>
    </source>
</evidence>
<evidence type="ECO:0000256" key="9">
    <source>
        <dbReference type="ARBA" id="ARBA00022827"/>
    </source>
</evidence>
<evidence type="ECO:0000256" key="5">
    <source>
        <dbReference type="ARBA" id="ARBA00008310"/>
    </source>
</evidence>
<dbReference type="InterPro" id="IPR002937">
    <property type="entry name" value="Amino_oxidase"/>
</dbReference>
<keyword evidence="15" id="KW-1185">Reference proteome</keyword>
<gene>
    <name evidence="14" type="primary">hemG</name>
    <name evidence="14" type="ORF">GOHSU_18_01480</name>
</gene>
<dbReference type="STRING" id="1121927.GOHSU_18_01480"/>
<evidence type="ECO:0000256" key="8">
    <source>
        <dbReference type="ARBA" id="ARBA00022630"/>
    </source>
</evidence>
<keyword evidence="10 12" id="KW-0560">Oxidoreductase</keyword>
<comment type="caution">
    <text evidence="14">The sequence shown here is derived from an EMBL/GenBank/DDBJ whole genome shotgun (WGS) entry which is preliminary data.</text>
</comment>
<keyword evidence="12" id="KW-0963">Cytoplasm</keyword>
<keyword evidence="9 12" id="KW-0274">FAD</keyword>
<comment type="pathway">
    <text evidence="4 12">Porphyrin-containing compound metabolism; protoheme biosynthesis.</text>
</comment>
<dbReference type="AlphaFoldDB" id="L7LBH4"/>
<proteinExistence type="inferred from homology"/>
<dbReference type="Pfam" id="PF01593">
    <property type="entry name" value="Amino_oxidase"/>
    <property type="match status" value="1"/>
</dbReference>
<keyword evidence="8 12" id="KW-0285">Flavoprotein</keyword>
<comment type="function">
    <text evidence="3 12">Involved in coproporphyrin-dependent heme b biosynthesis. Catalyzes the oxidation of coproporphyrinogen III to coproporphyrin III.</text>
</comment>
<feature type="domain" description="Amine oxidase" evidence="13">
    <location>
        <begin position="19"/>
        <end position="455"/>
    </location>
</feature>
<evidence type="ECO:0000256" key="2">
    <source>
        <dbReference type="ARBA" id="ARBA00001974"/>
    </source>
</evidence>
<dbReference type="GO" id="GO:0006783">
    <property type="term" value="P:heme biosynthetic process"/>
    <property type="evidence" value="ECO:0007669"/>
    <property type="project" value="UniProtKB-UniRule"/>
</dbReference>
<dbReference type="InterPro" id="IPR050464">
    <property type="entry name" value="Zeta_carotene_desat/Oxidored"/>
</dbReference>
<dbReference type="eggNOG" id="COG1232">
    <property type="taxonomic scope" value="Bacteria"/>
</dbReference>
<dbReference type="UniPathway" id="UPA00252"/>
<accession>L7LBH4</accession>
<evidence type="ECO:0000256" key="4">
    <source>
        <dbReference type="ARBA" id="ARBA00004744"/>
    </source>
</evidence>
<dbReference type="InterPro" id="IPR004572">
    <property type="entry name" value="Protoporphyrinogen_oxidase"/>
</dbReference>
<protein>
    <recommendedName>
        <fullName evidence="7 12">Coproporphyrinogen III oxidase</fullName>
        <ecNumber evidence="6 12">1.3.3.15</ecNumber>
    </recommendedName>
</protein>
<organism evidence="14 15">
    <name type="scientific">Gordonia hirsuta DSM 44140 = NBRC 16056</name>
    <dbReference type="NCBI Taxonomy" id="1121927"/>
    <lineage>
        <taxon>Bacteria</taxon>
        <taxon>Bacillati</taxon>
        <taxon>Actinomycetota</taxon>
        <taxon>Actinomycetes</taxon>
        <taxon>Mycobacteriales</taxon>
        <taxon>Gordoniaceae</taxon>
        <taxon>Gordonia</taxon>
    </lineage>
</organism>
<keyword evidence="11 12" id="KW-0350">Heme biosynthesis</keyword>
<comment type="cofactor">
    <cofactor evidence="2 12">
        <name>FAD</name>
        <dbReference type="ChEBI" id="CHEBI:57692"/>
    </cofactor>
</comment>
<dbReference type="PANTHER" id="PTHR42923">
    <property type="entry name" value="PROTOPORPHYRINOGEN OXIDASE"/>
    <property type="match status" value="1"/>
</dbReference>
<dbReference type="PRINTS" id="PR00419">
    <property type="entry name" value="ADXRDTASE"/>
</dbReference>
<evidence type="ECO:0000256" key="12">
    <source>
        <dbReference type="RuleBase" id="RU364052"/>
    </source>
</evidence>
<dbReference type="Gene3D" id="1.10.3110.10">
    <property type="entry name" value="protoporphyrinogen ix oxidase, domain 3"/>
    <property type="match status" value="1"/>
</dbReference>
<comment type="catalytic activity">
    <reaction evidence="1">
        <text>coproporphyrinogen III + 3 O2 = coproporphyrin III + 3 H2O2</text>
        <dbReference type="Rhea" id="RHEA:43436"/>
        <dbReference type="ChEBI" id="CHEBI:15379"/>
        <dbReference type="ChEBI" id="CHEBI:16240"/>
        <dbReference type="ChEBI" id="CHEBI:57309"/>
        <dbReference type="ChEBI" id="CHEBI:131725"/>
        <dbReference type="EC" id="1.3.3.15"/>
    </reaction>
    <physiologicalReaction direction="left-to-right" evidence="1">
        <dbReference type="Rhea" id="RHEA:43437"/>
    </physiologicalReaction>
</comment>
<dbReference type="SUPFAM" id="SSF51905">
    <property type="entry name" value="FAD/NAD(P)-binding domain"/>
    <property type="match status" value="1"/>
</dbReference>
<dbReference type="OrthoDB" id="4496419at2"/>
<dbReference type="Proteomes" id="UP000053405">
    <property type="component" value="Unassembled WGS sequence"/>
</dbReference>
<dbReference type="GO" id="GO:0005737">
    <property type="term" value="C:cytoplasm"/>
    <property type="evidence" value="ECO:0007669"/>
    <property type="project" value="UniProtKB-SubCell"/>
</dbReference>